<dbReference type="EMBL" id="JBHMAG010000018">
    <property type="protein sequence ID" value="MFB9755179.1"/>
    <property type="molecule type" value="Genomic_DNA"/>
</dbReference>
<keyword evidence="2" id="KW-1185">Reference proteome</keyword>
<dbReference type="Proteomes" id="UP001589619">
    <property type="component" value="Unassembled WGS sequence"/>
</dbReference>
<reference evidence="1 2" key="1">
    <citation type="submission" date="2024-09" db="EMBL/GenBank/DDBJ databases">
        <authorList>
            <person name="Sun Q."/>
            <person name="Mori K."/>
        </authorList>
    </citation>
    <scope>NUCLEOTIDE SEQUENCE [LARGE SCALE GENOMIC DNA]</scope>
    <source>
        <strain evidence="1 2">JCM 12520</strain>
    </source>
</reference>
<organism evidence="1 2">
    <name type="scientific">Paenibacillus hodogayensis</name>
    <dbReference type="NCBI Taxonomy" id="279208"/>
    <lineage>
        <taxon>Bacteria</taxon>
        <taxon>Bacillati</taxon>
        <taxon>Bacillota</taxon>
        <taxon>Bacilli</taxon>
        <taxon>Bacillales</taxon>
        <taxon>Paenibacillaceae</taxon>
        <taxon>Paenibacillus</taxon>
    </lineage>
</organism>
<gene>
    <name evidence="1" type="ORF">ACFFNY_26705</name>
</gene>
<evidence type="ECO:0000313" key="1">
    <source>
        <dbReference type="EMBL" id="MFB9755179.1"/>
    </source>
</evidence>
<proteinExistence type="predicted"/>
<evidence type="ECO:0000313" key="2">
    <source>
        <dbReference type="Proteomes" id="UP001589619"/>
    </source>
</evidence>
<sequence>MSFANKRKFHRLMLAEPLYGTLKIVGLNEKKLDSKLAHMFILDLGAGGVRIHSVHSFPVTPDLLLEFGFTLFHTDHRYLGTITRKSSHSDKVFEYGIAFSLDETERQRLLQSIHLLSIRLRQGAELSSCSFCNDEQYASFYGVSLSESISADRPGRISR</sequence>
<accession>A0ABV5W3N6</accession>
<protein>
    <recommendedName>
        <fullName evidence="3">PilZ domain-containing protein</fullName>
    </recommendedName>
</protein>
<name>A0ABV5W3N6_9BACL</name>
<dbReference type="RefSeq" id="WP_344907720.1">
    <property type="nucleotide sequence ID" value="NZ_BAAAYO010000006.1"/>
</dbReference>
<comment type="caution">
    <text evidence="1">The sequence shown here is derived from an EMBL/GenBank/DDBJ whole genome shotgun (WGS) entry which is preliminary data.</text>
</comment>
<evidence type="ECO:0008006" key="3">
    <source>
        <dbReference type="Google" id="ProtNLM"/>
    </source>
</evidence>